<feature type="coiled-coil region" evidence="6">
    <location>
        <begin position="1892"/>
        <end position="1952"/>
    </location>
</feature>
<dbReference type="SUPFAM" id="SSF47576">
    <property type="entry name" value="Calponin-homology domain, CH-domain"/>
    <property type="match status" value="1"/>
</dbReference>
<feature type="coiled-coil region" evidence="6">
    <location>
        <begin position="2390"/>
        <end position="2433"/>
    </location>
</feature>
<comment type="subcellular location">
    <subcellularLocation>
        <location evidence="1">Nucleus membrane</location>
    </subcellularLocation>
</comment>
<feature type="region of interest" description="Disordered" evidence="7">
    <location>
        <begin position="1153"/>
        <end position="1190"/>
    </location>
</feature>
<dbReference type="SMART" id="SM00150">
    <property type="entry name" value="SPEC"/>
    <property type="match status" value="16"/>
</dbReference>
<evidence type="ECO:0000256" key="7">
    <source>
        <dbReference type="SAM" id="MobiDB-lite"/>
    </source>
</evidence>
<evidence type="ECO:0000256" key="2">
    <source>
        <dbReference type="ARBA" id="ARBA00022553"/>
    </source>
</evidence>
<keyword evidence="6" id="KW-0175">Coiled coil</keyword>
<feature type="compositionally biased region" description="Basic and acidic residues" evidence="7">
    <location>
        <begin position="2581"/>
        <end position="2593"/>
    </location>
</feature>
<dbReference type="Gene3D" id="1.20.58.60">
    <property type="match status" value="14"/>
</dbReference>
<dbReference type="InterPro" id="IPR057057">
    <property type="entry name" value="Spectrin_SYNE1"/>
</dbReference>
<sequence>MRLCSGHSSLTVEHLDAITESLQRVRSEFLHGLECRLHSKSLTQPPCVKTIHHTGRIQRGAYGGTVEVQRESWRGAPPTAKKSKTRGQRLIMHTELGKTVLLQEERTLLLLSSLCTRRKADRLLGHRDVKAITAVISCSTDLLLRAPQRKPPSVVLDLFADLRDGVRLLDLLEVITGQPVIEELASVLAFSSRHSSMESLASVDSCSTTDSTSPRRTAPLHAHFRLSARKALLLWAREQCAKAGCGITVQDFRSSWRSGLAFLAILYSLRPGVVDLQKSRTRTNKENLEEAFRIAEQDLHIPRLLEPEGKWSLKLQFEQETECRQNIDVKDPDEKSIMTYVAQFLQYSKDLPMSEEDGQLHPLAPPQSPSPGLPLAFVASCLCQVHCFTPLLLVLSEGPLSQKISEVTSWLQEAQQELVTSWAKAENDSYPERHNLSACKVALDRSLPAPLDDVGAWLLRVEAVLGEEDTEAQDHVLVAECARARLHLLKALMEEMSIHLHTLQTFPQKDEDGATRVPPEKMEELKRRFTNIRVTAKYHGIKLEYQESSHTVQGLLEQIRSRLCSWKSPYSSREDVRLQLLSWHDSIDNQGLVSRLEAAILRLRLIADNYTSKSALAADSQHISKFMKEVEVESAVTVESVSGTKAMLERVLSAWDSYTELHGSLQAWLDNRESLPDGTEVTSDRLSEWSARHAHLNEVGNLLIEATDEQTSGSLADELRGLNRQWAAFMKKTTFSATQPDCIPTIPARATAVNMLIDEATQLMQEEVDISSSNLRSFRKRIEVTSDRLSEWSARHAHLNEVGNLLIEATDEQTSGSLADELRGLNRQWAAFMKKTTFSATQPDCIPTIPARATAVNMLIDEATQLMQEEVDISSSNLRSFRKRIEVTQELCQAGEGCVELQRGAAMLEGGLAELQHWESLARDTHRALMGKGHSPTQDPAVKLLISRGQEHERQVLTEEQFLLATVETLQKNKSLQHLTVSGMQAREVQAMLSSLADRHRGYPKEADVRVKFEKAKHRLLEHILAAITVLGDKQITKEQVAKKEEFLKKSNSTFLEEFLESAEQMKSRCSSSQQREIETLSQSLRKQWEVCFSAEGSLDQARQHLEALRVICDTLSSDKAHSLTRAQLGECVQRLEAIEQQRRDFCEPQQAWLSQQPPPGERHPSEHGEDKVEQMESFLPSESSPRLPPTEVIVTVETVAVMQRAERMVVDGSDLDTVEAQDVDEHETLERYRESMSEFENQLGRNRQSLQAEFPPDAVSSALLHAKLRELQALREETESLWFEFELQCSQMKGRVAGGEEQKVEEIRSALTRQWRGQQLHLKSRLKSIETAVGLIEPVENQISHFSNSLDEFHKIPKEVRGFELIDGNAVLRDLEDLGESIQHETDRICALGRADSPALSGLNPAEQVILSRIVLDCGKRLEALKQRVWTSEAALRALEHFLTSLRRADHGLAGLQATLPEDVAAVNKDRAKLEVARQSLKSSGERCPGLDSQLNTAQLSIWDCEVSAVITCQGMVSALAQKTEDLDRALLKQQQSLQREKELPVLLQKGEALHCSLQELHERVRTLALKEPTRPALQQRLRALRDLESQLNSHRADLEQLRDVAAQISAQPGELGHGFPQDLEVLWEETEQALTEGQEQCSVLMDLLKKFQGCRGDLCNVLQRAEQTILKQASYMGKDNLQGLLTKVSTIKEDLSGWTEGVEELRAVCRHLQSQLKKIPGDAEVPFEAEADSLVDRWLDVMEKTDSHIDNLHHGLMLWEKLLSLAANIEQWAIGKLATFAEWRHFRDEQEIATFQSEIEAQQENIEHFHNKAAEIQELLQSKEFPLELQVIESQLRKRMEEVEELSMESSEAFQELMAVKKLMADRLKQCYSCLETIESAVIGLAVSDNPQASNTLQELGEQLQVQEQEADSILREVGLMASVASPHLLETLAADGMQLKERIQRVQELFCQKRNHVENSFLQLMSEECQAYEQWLQELQLSMNDCFENPERRQDMESSLQRITEFLACREGERRIARLKECLSSVGAQLPEAQSSSLLAWLQEQEEELNTFRSHCQNKHSQLDVGLRTLDRERFDALQGLVLSARKQGLKSDGTVQESERLVERYCSLQARLCAECEALLTLSREVQAFTTLRDSILSWVTRLQEDLDSLGKDTQGSRREIQERLHRAEPAAQHLRVLQGVVERWDSCLEVKQQVQSTAEELRRQTAEVALRFPWPGVAERCRALEGCRSLAEKARALSEACDRLQTEREELSQLTRDPSFAEESWTDLVKCTSCLLKDLEDVSVSLEGSLQEERRCGRLMEQARAAQHSLGAQLGTVRAAPRDRASLHDTVSSLQVLLESVAHNVDLTKELENVSHALQRSMTLSGQSAIGQEIILLQEQNRASETEILQTMQELHTQVQQAEEELIMRSLKDEATKLLEELQLVSKDHGSLEQLTGFAQLKQHWETLKGCERALGELDARVADLQAPGRLRLPQGEIAGDVSAAATAAVQEHSRLKSDISHRLELCKEAVGRGFHACLQELQQWNQAARPALSVQPRAPTESALPSGSPRSLQSPVGLERQEEQGGVSSGTVWVKTEERRGDGERADITDTQQVRQEGTLGLPSTLSSLMCSVRLIFFAEQEQRCSGNMLKWCAESEGLELVSEHEADEEPGKLPQSQGGAAQEIFTDAQMLTLPGSDSHSTGAGRLKETLERLNTLYKDLESQLTDAVRRVLYCRNQPAKLHIAAMTQQMEETQELFQQLGRQQTVALTRLDKALTGNPDTAHSGVAHLIHTQWGAILQDISAITQDRVSQLQLVTQYRRTAETSGAELDKLRAEMQTLQSCSKECSSHRTERLKSLLLDIEQEKAVMKELLEVQAKISPLLNEIDKNRMQMQLGDMRVECDRVECAAQKILYRVSLEAEESKDLLLETQGLQTVLENLHRSLNFLRSSPSQREGEKAKRLMMLSADVIAAQQKFSLLQQHAEALTQSMLGQREKEEITQAIQILQAKLGLVQDQISAPTISTATMFGKIMKIVQDAFTWAKRTESGFMMSSKIALDPEDVKARIDDMKKVQSEIAAKQFKLQSFASEVRRMIPQLDEKDVPKVLSLLKTLEQLYESTDEKSLQVSSDLDPSQLRSEQQKLLQATVDSNAWAQVVMKQSENLERKIIEELDFQPEYEHTFDFLKDANFELHRAACLGLDDQAIVNEIQRCLILQRDVETRMRILWAVKCRDCAEPGKKPVAMVKKLDDLQDLAKQIQNDCTLRMEGLSQAREAVRVYIEAIQGTANFLSEEEAKLQHVPGYVEGCEYSLQQIQEALSNITAEFESRIAHIQLLFPKMDCLSLPECLKLHAQLLSELLVHVSTVKSKAQLRLEALHRCVEKYEIYKHCYEEVSNSLDSSGRKLAACFSKKVASYKEYLDQQENLKLLVPGIDGAEEKLAQLQEAAVELQGAGGDSREVARAVSSRWQDWLRMQRCARELGQRTGQRVEDWRAVSESVERATVILDNLQDELPEFSVEKATGEELQELLESTEQYEGHLVREQAALSALVLKVRHLLGISPSGDGAQSTALFQQLLAMQDRYTNLRRKAGSAGRAASAEMREREQVKEEIRGVKEWLVTAVSLLAVLEHSPSKEELQEVQIELGSQKAVLEGIMDKLRMKYSDMYTLVPVDIEAQLQEVSCGLQEVEEKVEDAVEKSSPFYAMGAKISDITTGLANVQTVLQQRSKSVMEAKGIQKHVWDELEQWHSRVTALEADVQELSVDYPDQAHQMMDNLMEPLQLYQNVAKQAEQRTALLSKTTSSLQEFDEMISSTNSWLSEALPWLSAPYSYSSAKCLSRHVNALQMVLADSEQRRKSLQDFRPLLQEISTVCDTAAMEEQLSRTDQRIAALQQGIQERLPQLQRASTELEAIETEVKLIEKNITKIRTILSTNDTTEISPEEHLRNRQVILDNIQPMKRTIAEIRGCRPGMSLPEGASAALEVFDRAEELLLPIEELEQVTIQQSAVLKVAIAQLMGQRQDIQQEGPGQLSAGSPQGAIGGLSLNTSPAEEGEVGSEDERGSTKSSSSETLTGSVAEDPEETFIGEDQAEALSLACEEILEAQPPPAIKEPAPLRFPAAEKELALRQQDTQCEETASTQTPLHSMKGQKDPVHQSGEGLQGLRAQSQETLMTDPHPHELADLLGQGVAAGHLEEGGTEQLEAQSPETQHTATHPHSPGERQGAATGQSGEGKPVEAQGPEVLLTGTQAHRLLARTGEHAEAEGSPPCLRMCQEFVTHLEVWLQRAGDSFRAGQPAGYMQGSVEQQLLGCQEKLLEIEQKVALLALGQQGSMASAHAEVEALSCRLEQLKTSLEGKSPLEHPPVEGRHQQSASVQEMLTSTGGTLSRQNSLQQQRELEQELSEQRDLTKAIALQHGRTRLHSHSERDPSQSQVGKPALGCQGKGQSLDEGGLEPPAGVEMTVEMSGLKWQPLENKLAARLTMLEELVQQDLPSQVVVADDGVSAAHSGIVSSPNTHDVQEIQALTTRLRELGHSVQSIPAQPHPSEESCSKLDEDLYDILTGINLSLGSMEDLLLSPCDLSREDTQLQIPQLESVAADLTSLDSEMNSQRAALSRIASLAGAEEPEVSTCLDRLQSCLPLLRSALSSRKRKLHSRLEQLDQYQMAVQLESMLEPQESCVSALKEQGQTLGIPTALMLEVTKLEDVLDSAWSSLHERREELTESLHLERHYGQLLQGLASLVDMGRHRATLDPRLALHSHTDLRGYLQKHKKFFQNLGKRLVMMEHLSQRVPVNLLKKHEKLWTDLVQEMNSLQQKGLEKGTELQRRLQVWSDFDESHKSLYKLLQDVEARIPTVGLVEESDERLSERLSVYQQIQGILRENGARLSQAVVAGRGLRGALGGAGLEAAVRQLETKWLEVHVRVEQDRHRVETLRKLWSRVVDCSLGLQWYLTDCAGRFREDSLALSGWMGSAMGRLKTWKQHSVTLAQEKETLQQRLAHFLEFAKEVEAQSALKASVLSTGAQLLQLKQTDTAALQTQLTQFEQSWTEVLSSLPTVQEKLHQLLMEKVSSQEAMAQLDLWMSGMKDQLQEDEERIPAVSGLASITQLLKKYKEYRLEMSYRQLTVDFVNQSVLQTSSPDVQGKRYERKEFAEQLGALNLQSQRLHGALSDRQTLQLLATVILEYGDADLPAVYVVRQETEEKLRVKSREAEGLRERCQSLDTGSKEGIRRDFMSQVDDISVACTGLSQQLAQMKTSLQTVVQRWGEFEGVFGEVELSTIKVRYSLEHCCCPLLSFETLRGKVESLKNLQDEAEMGEEGWQTLTRAFSSLKDLCSPSAAQLLSDQLQSARTRWMVVNQDLTDELRKAQSLFQLWQKYRDFVADRALLLDKHQEECSKLLSSVSAEESTVDFVRSKVEAINGLQEKVRSLQSSVAQVLEISEELMVQMGPSAAAFVQSESRSLPRRLAQLEGMLAGRLRDLQDELEQLEEFDSSLEVLENHLKDCKDTVIKTQDSSSMQLSKAGMLKLSALSPDLQLLNELSYRVPLNDNAARRLQTLNRQWALASAQAVERCSVLQGQVLQQENFQQKCERWLSFLQAMEDNLAVDIAGCYPSLREQQRVHQRFQAEVAIGHQILHSVINEALLLLEKGEVEDRSDFILKLSQLKEQWQGAVRRAQQRKGLVDGLVRQWQLYHGSLKKLRRFLADTAAQLPPASSQSPSGLHQLRRALAEMKHSKLLFQRHHSSYVQALEGGRQLFSMGDAQTQTLLQGELSGQQEAWEHTCALLEERSTLIATVLENWERCQIGLAESRDKLQEIGTRVSTPLPMLLEELPSAEKDAKAAEESLEDWFRSLTELTSMKTEVSQYIIADDVFLLQEQVEHLHCQWEELCVKVSLRKQEIADRLNAWIIFNEKNKELCEWLTQMENKVARNADLSIEEMVEKLKKDCMEEINLFSENKTHLKQLGEQLIKASNKTKETEVNDKLKDINDRWQHLFDHIEARDEHAARYSEISLCVSRYSGGDFDIGYISDMWYISYPGRNGTEITAPCVSQHDMGRQPRKSSAGGGGNILQPSFVPKHKWLQLAPRLQLLSAHSCGRTSLCPAREELDQVKKLKDTLATVQQLDKNMSNLRTWLSRIETELAKPVIYTICGDDEIQRKLAEQQDLQRDIEQHSEGVTSVLNLCDVLLHDTDACTSETECDSIQQTTRSLDRRWRNICAMSMERRFKIEDTWRLWCRFLEDYSRFEDWLKTAERTAASPNSAEVLYTNAKEELKKFEAFQRQVHERLTQLELVNKQYRRLARENRTDAASRLKLMVHEGNQRWDNLQKRVSAILRRLKHFTSQREEFESTRDGILVWLTEMDLQLTNVEHFSESDIEDKMRQLNGFQQEITLHTNKIDQLIVFGENLIQKSEPMDAVLIEDELEELHSYCQEVFGRVARFHHRLTSRGLMSEEERELSDRDTDLDESSELQGVCWQGEKEGPGTSPSHQAMCHLMPPAPGQERSGRETPVSVDSIPLEWDHTVDVGGSSSHEDEEEATYYSALSGSHSGALQMTQPDSCPCFPLLLQVPYLCRCRECTEWPLTVPVPFQVQLMSECSGSIDSVKRVKLILNDEELLPEEQGLTGLSVADTQSVCLCGSTGVIERWELFQAQALSEEIRIKQNLQQWQQLNSDLRDITTWLNQVRPQLEQLQKLESSASIQDMENNIKKLKEMQKAFSNYKAVMISINLSSKDFQQGDSMESQELQAGLKEMNQSWVQASSDLEHWEEGLQNTLMQCQEFHETTHSLLLWLAHADSRRYALDIHDPAKEPCVLQEHRKALLVLEAELLERQQQVSSLQEISAHLLLGPGEEDCTEARERVHVIANKLKLLLRQVATDLQTTQGRLVRTNPGVPPASAEPLAGGFSAQDACLPGLKDSP</sequence>
<dbReference type="InterPro" id="IPR036872">
    <property type="entry name" value="CH_dom_sf"/>
</dbReference>
<protein>
    <submittedName>
        <fullName evidence="9">SYNE2 protein</fullName>
    </submittedName>
</protein>
<dbReference type="CDD" id="cd00176">
    <property type="entry name" value="SPEC"/>
    <property type="match status" value="3"/>
</dbReference>
<accession>A0A8J7TBZ1</accession>
<feature type="compositionally biased region" description="Acidic residues" evidence="7">
    <location>
        <begin position="6429"/>
        <end position="6446"/>
    </location>
</feature>
<dbReference type="PANTHER" id="PTHR14514">
    <property type="entry name" value="PKA ANCHORING PROTEIN"/>
    <property type="match status" value="1"/>
</dbReference>
<feature type="coiled-coil region" evidence="6">
    <location>
        <begin position="5457"/>
        <end position="5487"/>
    </location>
</feature>
<dbReference type="Pfam" id="PF00435">
    <property type="entry name" value="Spectrin"/>
    <property type="match status" value="3"/>
</dbReference>
<dbReference type="Pfam" id="PF00307">
    <property type="entry name" value="CH"/>
    <property type="match status" value="1"/>
</dbReference>
<evidence type="ECO:0000256" key="3">
    <source>
        <dbReference type="ARBA" id="ARBA00022737"/>
    </source>
</evidence>
<feature type="region of interest" description="Disordered" evidence="7">
    <location>
        <begin position="2538"/>
        <end position="2593"/>
    </location>
</feature>
<dbReference type="Gene3D" id="1.10.418.10">
    <property type="entry name" value="Calponin-like domain"/>
    <property type="match status" value="1"/>
</dbReference>
<reference evidence="9" key="1">
    <citation type="journal article" date="2021" name="Cell">
        <title>Tracing the genetic footprints of vertebrate landing in non-teleost ray-finned fishes.</title>
        <authorList>
            <person name="Bi X."/>
            <person name="Wang K."/>
            <person name="Yang L."/>
            <person name="Pan H."/>
            <person name="Jiang H."/>
            <person name="Wei Q."/>
            <person name="Fang M."/>
            <person name="Yu H."/>
            <person name="Zhu C."/>
            <person name="Cai Y."/>
            <person name="He Y."/>
            <person name="Gan X."/>
            <person name="Zeng H."/>
            <person name="Yu D."/>
            <person name="Zhu Y."/>
            <person name="Jiang H."/>
            <person name="Qiu Q."/>
            <person name="Yang H."/>
            <person name="Zhang Y.E."/>
            <person name="Wang W."/>
            <person name="Zhu M."/>
            <person name="He S."/>
            <person name="Zhang G."/>
        </authorList>
    </citation>
    <scope>NUCLEOTIDE SEQUENCE</scope>
    <source>
        <strain evidence="9">Allg_001</strain>
    </source>
</reference>
<evidence type="ECO:0000313" key="9">
    <source>
        <dbReference type="EMBL" id="MBN3317201.1"/>
    </source>
</evidence>
<feature type="region of interest" description="Disordered" evidence="7">
    <location>
        <begin position="4006"/>
        <end position="4063"/>
    </location>
</feature>
<feature type="coiled-coil region" evidence="6">
    <location>
        <begin position="2232"/>
        <end position="2262"/>
    </location>
</feature>
<dbReference type="Proteomes" id="UP000736164">
    <property type="component" value="Unassembled WGS sequence"/>
</dbReference>
<dbReference type="SMART" id="SM00033">
    <property type="entry name" value="CH"/>
    <property type="match status" value="1"/>
</dbReference>
<feature type="compositionally biased region" description="Low complexity" evidence="7">
    <location>
        <begin position="4367"/>
        <end position="4376"/>
    </location>
</feature>
<proteinExistence type="predicted"/>
<dbReference type="FunFam" id="1.20.58.60:FF:000157">
    <property type="entry name" value="Nesprin-1 isoform 1"/>
    <property type="match status" value="1"/>
</dbReference>
<evidence type="ECO:0000313" key="10">
    <source>
        <dbReference type="Proteomes" id="UP000736164"/>
    </source>
</evidence>
<keyword evidence="5" id="KW-0539">Nucleus</keyword>
<name>A0A8J7TBZ1_ATRSP</name>
<evidence type="ECO:0000256" key="5">
    <source>
        <dbReference type="ARBA" id="ARBA00023242"/>
    </source>
</evidence>
<feature type="compositionally biased region" description="Basic and acidic residues" evidence="7">
    <location>
        <begin position="4339"/>
        <end position="4350"/>
    </location>
</feature>
<feature type="compositionally biased region" description="Polar residues" evidence="7">
    <location>
        <begin position="4111"/>
        <end position="4125"/>
    </location>
</feature>
<feature type="coiled-coil region" evidence="6">
    <location>
        <begin position="2690"/>
        <end position="2750"/>
    </location>
</feature>
<dbReference type="Pfam" id="PF25034">
    <property type="entry name" value="Spectrin_SYNE1"/>
    <property type="match status" value="2"/>
</dbReference>
<evidence type="ECO:0000259" key="8">
    <source>
        <dbReference type="PROSITE" id="PS50021"/>
    </source>
</evidence>
<feature type="compositionally biased region" description="Basic and acidic residues" evidence="7">
    <location>
        <begin position="1161"/>
        <end position="1175"/>
    </location>
</feature>
<keyword evidence="3" id="KW-0677">Repeat</keyword>
<feature type="coiled-coil region" evidence="6">
    <location>
        <begin position="1579"/>
        <end position="1613"/>
    </location>
</feature>
<dbReference type="FunFam" id="1.20.58.60:FF:000126">
    <property type="entry name" value="Spectrin repeat containing, nuclear envelope 1a"/>
    <property type="match status" value="1"/>
</dbReference>
<dbReference type="PANTHER" id="PTHR14514:SF4">
    <property type="entry name" value="NESPRIN-2"/>
    <property type="match status" value="1"/>
</dbReference>
<dbReference type="PROSITE" id="PS50021">
    <property type="entry name" value="CH"/>
    <property type="match status" value="1"/>
</dbReference>
<dbReference type="InterPro" id="IPR002017">
    <property type="entry name" value="Spectrin_repeat"/>
</dbReference>
<feature type="compositionally biased region" description="Polar residues" evidence="7">
    <location>
        <begin position="2549"/>
        <end position="2560"/>
    </location>
</feature>
<dbReference type="SUPFAM" id="SSF46966">
    <property type="entry name" value="Spectrin repeat"/>
    <property type="match status" value="15"/>
</dbReference>
<evidence type="ECO:0000256" key="1">
    <source>
        <dbReference type="ARBA" id="ARBA00004126"/>
    </source>
</evidence>
<dbReference type="EMBL" id="JAAWVO010033876">
    <property type="protein sequence ID" value="MBN3317201.1"/>
    <property type="molecule type" value="Genomic_DNA"/>
</dbReference>
<feature type="non-terminal residue" evidence="9">
    <location>
        <position position="1"/>
    </location>
</feature>
<dbReference type="InterPro" id="IPR056887">
    <property type="entry name" value="SYNE1/2_dom"/>
</dbReference>
<evidence type="ECO:0000256" key="6">
    <source>
        <dbReference type="SAM" id="Coils"/>
    </source>
</evidence>
<dbReference type="InterPro" id="IPR001715">
    <property type="entry name" value="CH_dom"/>
</dbReference>
<feature type="region of interest" description="Disordered" evidence="7">
    <location>
        <begin position="4111"/>
        <end position="4140"/>
    </location>
</feature>
<feature type="domain" description="Calponin-homology (CH)" evidence="8">
    <location>
        <begin position="226"/>
        <end position="349"/>
    </location>
</feature>
<feature type="region of interest" description="Disordered" evidence="7">
    <location>
        <begin position="4180"/>
        <end position="4218"/>
    </location>
</feature>
<feature type="compositionally biased region" description="Polar residues" evidence="7">
    <location>
        <begin position="4046"/>
        <end position="4056"/>
    </location>
</feature>
<dbReference type="FunFam" id="1.20.58.60:FF:000112">
    <property type="entry name" value="nesprin-1 isoform X4"/>
    <property type="match status" value="1"/>
</dbReference>
<feature type="compositionally biased region" description="Basic and acidic residues" evidence="7">
    <location>
        <begin position="4377"/>
        <end position="4390"/>
    </location>
</feature>
<comment type="caution">
    <text evidence="9">The sequence shown here is derived from an EMBL/GenBank/DDBJ whole genome shotgun (WGS) entry which is preliminary data.</text>
</comment>
<dbReference type="FunFam" id="1.20.58.60:FF:000174">
    <property type="entry name" value="Spectrin repeat-containing, nuclear envelope 2"/>
    <property type="match status" value="1"/>
</dbReference>
<feature type="compositionally biased region" description="Polar residues" evidence="7">
    <location>
        <begin position="4183"/>
        <end position="4196"/>
    </location>
</feature>
<keyword evidence="4" id="KW-0472">Membrane</keyword>
<dbReference type="InterPro" id="IPR018159">
    <property type="entry name" value="Spectrin/alpha-actinin"/>
</dbReference>
<keyword evidence="10" id="KW-1185">Reference proteome</keyword>
<evidence type="ECO:0000256" key="4">
    <source>
        <dbReference type="ARBA" id="ARBA00023136"/>
    </source>
</evidence>
<feature type="non-terminal residue" evidence="9">
    <location>
        <position position="6895"/>
    </location>
</feature>
<dbReference type="GO" id="GO:0031965">
    <property type="term" value="C:nuclear membrane"/>
    <property type="evidence" value="ECO:0007669"/>
    <property type="project" value="UniProtKB-SubCell"/>
</dbReference>
<keyword evidence="2" id="KW-0597">Phosphoprotein</keyword>
<feature type="region of interest" description="Disordered" evidence="7">
    <location>
        <begin position="6426"/>
        <end position="6447"/>
    </location>
</feature>
<dbReference type="Pfam" id="PF25035">
    <property type="entry name" value="SYNE1"/>
    <property type="match status" value="1"/>
</dbReference>
<feature type="coiled-coil region" evidence="6">
    <location>
        <begin position="6670"/>
        <end position="6697"/>
    </location>
</feature>
<feature type="coiled-coil region" evidence="6">
    <location>
        <begin position="1794"/>
        <end position="1851"/>
    </location>
</feature>
<organism evidence="9 10">
    <name type="scientific">Atractosteus spatula</name>
    <name type="common">Alligator gar</name>
    <name type="synonym">Lepisosteus spatula</name>
    <dbReference type="NCBI Taxonomy" id="7917"/>
    <lineage>
        <taxon>Eukaryota</taxon>
        <taxon>Metazoa</taxon>
        <taxon>Chordata</taxon>
        <taxon>Craniata</taxon>
        <taxon>Vertebrata</taxon>
        <taxon>Euteleostomi</taxon>
        <taxon>Actinopterygii</taxon>
        <taxon>Neopterygii</taxon>
        <taxon>Holostei</taxon>
        <taxon>Semionotiformes</taxon>
        <taxon>Lepisosteidae</taxon>
        <taxon>Atractosteus</taxon>
    </lineage>
</organism>
<feature type="region of interest" description="Disordered" evidence="7">
    <location>
        <begin position="4337"/>
        <end position="4438"/>
    </location>
</feature>
<feature type="compositionally biased region" description="Polar residues" evidence="7">
    <location>
        <begin position="4351"/>
        <end position="4366"/>
    </location>
</feature>
<gene>
    <name evidence="9" type="primary">Syne2_1</name>
    <name evidence="9" type="ORF">GTO95_0005539</name>
</gene>